<evidence type="ECO:0000256" key="1">
    <source>
        <dbReference type="ARBA" id="ARBA00003732"/>
    </source>
</evidence>
<evidence type="ECO:0000256" key="2">
    <source>
        <dbReference type="ARBA" id="ARBA00022723"/>
    </source>
</evidence>
<dbReference type="SUPFAM" id="SSF57716">
    <property type="entry name" value="Glucocorticoid receptor-like (DNA-binding domain)"/>
    <property type="match status" value="1"/>
</dbReference>
<evidence type="ECO:0000256" key="5">
    <source>
        <dbReference type="ARBA" id="ARBA00023016"/>
    </source>
</evidence>
<gene>
    <name evidence="9" type="ORF">GSMUA_176130.1</name>
</gene>
<dbReference type="OMA" id="PEEHRCS"/>
<dbReference type="Pfam" id="PF01428">
    <property type="entry name" value="zf-AN1"/>
    <property type="match status" value="1"/>
</dbReference>
<evidence type="ECO:0000313" key="9">
    <source>
        <dbReference type="EMBL" id="CAG1847818.1"/>
    </source>
</evidence>
<dbReference type="InterPro" id="IPR035896">
    <property type="entry name" value="AN1-like_Znf"/>
</dbReference>
<dbReference type="EnsemblPlants" id="Ma06_t29940.1">
    <property type="protein sequence ID" value="Ma06_p29940.1"/>
    <property type="gene ID" value="Ma06_g29940"/>
</dbReference>
<dbReference type="AlphaFoldDB" id="A0A804JLY6"/>
<dbReference type="Proteomes" id="UP000012960">
    <property type="component" value="Unplaced"/>
</dbReference>
<dbReference type="Gene3D" id="4.10.1110.10">
    <property type="entry name" value="AN1-like Zinc finger"/>
    <property type="match status" value="1"/>
</dbReference>
<evidence type="ECO:0000256" key="3">
    <source>
        <dbReference type="ARBA" id="ARBA00022771"/>
    </source>
</evidence>
<dbReference type="InParanoid" id="A0A804JLY6"/>
<dbReference type="InterPro" id="IPR050652">
    <property type="entry name" value="AN1_A20_ZnFinger"/>
</dbReference>
<sequence length="188" mass="20470">MGYDRIPSDGDIAAASSFSSQAYIEDLARKLLMRDLSCQWLLESRELCHSPRLCANGCGFFGNSATRGLCSKCYRDLCLKELLETLAPSVADVEVEAEIRKVAAGAESSVANPSLSSGEAPAKVVERCGRCHKKGRLSARFECRCGRAFCAAHRLSETHDCSFDHKTLGRAALATANPVVQKEKLERI</sequence>
<dbReference type="InterPro" id="IPR000058">
    <property type="entry name" value="Znf_AN1"/>
</dbReference>
<dbReference type="SMART" id="SM00154">
    <property type="entry name" value="ZnF_AN1"/>
    <property type="match status" value="1"/>
</dbReference>
<dbReference type="SMART" id="SM00259">
    <property type="entry name" value="ZnF_A20"/>
    <property type="match status" value="1"/>
</dbReference>
<feature type="domain" description="AN1-type" evidence="8">
    <location>
        <begin position="122"/>
        <end position="169"/>
    </location>
</feature>
<dbReference type="EMBL" id="HG996471">
    <property type="protein sequence ID" value="CAG1847818.1"/>
    <property type="molecule type" value="Genomic_DNA"/>
</dbReference>
<organism evidence="10 11">
    <name type="scientific">Musa acuminata subsp. malaccensis</name>
    <name type="common">Wild banana</name>
    <name type="synonym">Musa malaccensis</name>
    <dbReference type="NCBI Taxonomy" id="214687"/>
    <lineage>
        <taxon>Eukaryota</taxon>
        <taxon>Viridiplantae</taxon>
        <taxon>Streptophyta</taxon>
        <taxon>Embryophyta</taxon>
        <taxon>Tracheophyta</taxon>
        <taxon>Spermatophyta</taxon>
        <taxon>Magnoliopsida</taxon>
        <taxon>Liliopsida</taxon>
        <taxon>Zingiberales</taxon>
        <taxon>Musaceae</taxon>
        <taxon>Musa</taxon>
    </lineage>
</organism>
<protein>
    <submittedName>
        <fullName evidence="9">(wild Malaysian banana) hypothetical protein</fullName>
    </submittedName>
</protein>
<keyword evidence="2" id="KW-0479">Metal-binding</keyword>
<dbReference type="PROSITE" id="PS51036">
    <property type="entry name" value="ZF_A20"/>
    <property type="match status" value="1"/>
</dbReference>
<dbReference type="Gene3D" id="1.20.5.4770">
    <property type="match status" value="1"/>
</dbReference>
<dbReference type="PANTHER" id="PTHR10634:SF98">
    <property type="entry name" value="ZINC FINGER A20 AND AN1 DOMAIN-CONTAINING STRESS-ASSOCIATED PROTEIN 3"/>
    <property type="match status" value="1"/>
</dbReference>
<evidence type="ECO:0000313" key="11">
    <source>
        <dbReference type="Proteomes" id="UP000012960"/>
    </source>
</evidence>
<dbReference type="PANTHER" id="PTHR10634">
    <property type="entry name" value="AN1-TYPE ZINC FINGER PROTEIN"/>
    <property type="match status" value="1"/>
</dbReference>
<proteinExistence type="predicted"/>
<keyword evidence="3 6" id="KW-0863">Zinc-finger</keyword>
<dbReference type="GO" id="GO:0003677">
    <property type="term" value="F:DNA binding"/>
    <property type="evidence" value="ECO:0007669"/>
    <property type="project" value="InterPro"/>
</dbReference>
<accession>A0A804JLY6</accession>
<comment type="function">
    <text evidence="1">May be involved in environmental stress response.</text>
</comment>
<evidence type="ECO:0000313" key="10">
    <source>
        <dbReference type="EnsemblPlants" id="Ma06_p29940.1"/>
    </source>
</evidence>
<evidence type="ECO:0000259" key="7">
    <source>
        <dbReference type="PROSITE" id="PS51036"/>
    </source>
</evidence>
<feature type="domain" description="A20-type" evidence="7">
    <location>
        <begin position="48"/>
        <end position="82"/>
    </location>
</feature>
<dbReference type="InterPro" id="IPR002653">
    <property type="entry name" value="Znf_A20"/>
</dbReference>
<keyword evidence="4" id="KW-0862">Zinc</keyword>
<evidence type="ECO:0000256" key="4">
    <source>
        <dbReference type="ARBA" id="ARBA00022833"/>
    </source>
</evidence>
<keyword evidence="5" id="KW-0346">Stress response</keyword>
<evidence type="ECO:0000256" key="6">
    <source>
        <dbReference type="PROSITE-ProRule" id="PRU00449"/>
    </source>
</evidence>
<name>A0A804JLY6_MUSAM</name>
<reference evidence="10" key="2">
    <citation type="submission" date="2021-05" db="UniProtKB">
        <authorList>
            <consortium name="EnsemblPlants"/>
        </authorList>
    </citation>
    <scope>IDENTIFICATION</scope>
    <source>
        <strain evidence="10">subsp. malaccensis</strain>
    </source>
</reference>
<dbReference type="Pfam" id="PF01754">
    <property type="entry name" value="zf-A20"/>
    <property type="match status" value="1"/>
</dbReference>
<reference evidence="9" key="1">
    <citation type="submission" date="2021-03" db="EMBL/GenBank/DDBJ databases">
        <authorList>
            <consortium name="Genoscope - CEA"/>
            <person name="William W."/>
        </authorList>
    </citation>
    <scope>NUCLEOTIDE SEQUENCE</scope>
    <source>
        <strain evidence="9">Doubled-haploid Pahang</strain>
    </source>
</reference>
<dbReference type="GO" id="GO:0008270">
    <property type="term" value="F:zinc ion binding"/>
    <property type="evidence" value="ECO:0007669"/>
    <property type="project" value="UniProtKB-KW"/>
</dbReference>
<dbReference type="PROSITE" id="PS51039">
    <property type="entry name" value="ZF_AN1"/>
    <property type="match status" value="1"/>
</dbReference>
<evidence type="ECO:0000259" key="8">
    <source>
        <dbReference type="PROSITE" id="PS51039"/>
    </source>
</evidence>
<dbReference type="Gramene" id="Ma06_t29940.1">
    <property type="protein sequence ID" value="Ma06_p29940.1"/>
    <property type="gene ID" value="Ma06_g29940"/>
</dbReference>
<keyword evidence="11" id="KW-1185">Reference proteome</keyword>
<dbReference type="SUPFAM" id="SSF118310">
    <property type="entry name" value="AN1-like Zinc finger"/>
    <property type="match status" value="1"/>
</dbReference>